<comment type="caution">
    <text evidence="5">The sequence shown here is derived from an EMBL/GenBank/DDBJ whole genome shotgun (WGS) entry which is preliminary data.</text>
</comment>
<reference evidence="5 6" key="1">
    <citation type="submission" date="2022-07" db="EMBL/GenBank/DDBJ databases">
        <title>Genome Analysis of Selected Gammaproteobacteria from Nigerian Food snails.</title>
        <authorList>
            <person name="Okafor A.C."/>
        </authorList>
    </citation>
    <scope>NUCLEOTIDE SEQUENCE [LARGE SCALE GENOMIC DNA]</scope>
    <source>
        <strain evidence="5 6">Awg 2</strain>
    </source>
</reference>
<dbReference type="PROSITE" id="PS50887">
    <property type="entry name" value="GGDEF"/>
    <property type="match status" value="1"/>
</dbReference>
<dbReference type="Proteomes" id="UP001211689">
    <property type="component" value="Unassembled WGS sequence"/>
</dbReference>
<dbReference type="InterPro" id="IPR029787">
    <property type="entry name" value="Nucleotide_cyclase"/>
</dbReference>
<gene>
    <name evidence="5" type="ORF">NNO07_09875</name>
</gene>
<dbReference type="InterPro" id="IPR050469">
    <property type="entry name" value="Diguanylate_Cyclase"/>
</dbReference>
<dbReference type="Pfam" id="PF22588">
    <property type="entry name" value="dCache_1_like"/>
    <property type="match status" value="1"/>
</dbReference>
<comment type="catalytic activity">
    <reaction evidence="2">
        <text>2 GTP = 3',3'-c-di-GMP + 2 diphosphate</text>
        <dbReference type="Rhea" id="RHEA:24898"/>
        <dbReference type="ChEBI" id="CHEBI:33019"/>
        <dbReference type="ChEBI" id="CHEBI:37565"/>
        <dbReference type="ChEBI" id="CHEBI:58805"/>
        <dbReference type="EC" id="2.7.7.65"/>
    </reaction>
</comment>
<keyword evidence="3" id="KW-0812">Transmembrane</keyword>
<dbReference type="CDD" id="cd12914">
    <property type="entry name" value="PDC1_DGC_like"/>
    <property type="match status" value="1"/>
</dbReference>
<dbReference type="CDD" id="cd01949">
    <property type="entry name" value="GGDEF"/>
    <property type="match status" value="1"/>
</dbReference>
<dbReference type="RefSeq" id="WP_271470629.1">
    <property type="nucleotide sequence ID" value="NZ_JANEWF010000007.1"/>
</dbReference>
<evidence type="ECO:0000256" key="1">
    <source>
        <dbReference type="ARBA" id="ARBA00012528"/>
    </source>
</evidence>
<dbReference type="Gene3D" id="3.30.450.20">
    <property type="entry name" value="PAS domain"/>
    <property type="match status" value="2"/>
</dbReference>
<dbReference type="InterPro" id="IPR000160">
    <property type="entry name" value="GGDEF_dom"/>
</dbReference>
<evidence type="ECO:0000259" key="4">
    <source>
        <dbReference type="PROSITE" id="PS50887"/>
    </source>
</evidence>
<dbReference type="NCBIfam" id="TIGR00254">
    <property type="entry name" value="GGDEF"/>
    <property type="match status" value="1"/>
</dbReference>
<dbReference type="SMART" id="SM00267">
    <property type="entry name" value="GGDEF"/>
    <property type="match status" value="1"/>
</dbReference>
<evidence type="ECO:0000313" key="6">
    <source>
        <dbReference type="Proteomes" id="UP001211689"/>
    </source>
</evidence>
<dbReference type="GO" id="GO:0052621">
    <property type="term" value="F:diguanylate cyclase activity"/>
    <property type="evidence" value="ECO:0007669"/>
    <property type="project" value="UniProtKB-EC"/>
</dbReference>
<dbReference type="Pfam" id="PF00990">
    <property type="entry name" value="GGDEF"/>
    <property type="match status" value="1"/>
</dbReference>
<dbReference type="Gene3D" id="3.30.70.270">
    <property type="match status" value="1"/>
</dbReference>
<keyword evidence="3" id="KW-1133">Transmembrane helix</keyword>
<evidence type="ECO:0000256" key="2">
    <source>
        <dbReference type="ARBA" id="ARBA00034247"/>
    </source>
</evidence>
<dbReference type="InterPro" id="IPR043128">
    <property type="entry name" value="Rev_trsase/Diguanyl_cyclase"/>
</dbReference>
<dbReference type="EMBL" id="JANEWF010000007">
    <property type="protein sequence ID" value="MDA8483376.1"/>
    <property type="molecule type" value="Genomic_DNA"/>
</dbReference>
<feature type="domain" description="GGDEF" evidence="4">
    <location>
        <begin position="365"/>
        <end position="499"/>
    </location>
</feature>
<dbReference type="CDD" id="cd12915">
    <property type="entry name" value="PDC2_DGC_like"/>
    <property type="match status" value="1"/>
</dbReference>
<protein>
    <recommendedName>
        <fullName evidence="1">diguanylate cyclase</fullName>
        <ecNumber evidence="1">2.7.7.65</ecNumber>
    </recommendedName>
</protein>
<dbReference type="SUPFAM" id="SSF55073">
    <property type="entry name" value="Nucleotide cyclase"/>
    <property type="match status" value="1"/>
</dbReference>
<accession>A0ABT4Y3F5</accession>
<keyword evidence="5" id="KW-0548">Nucleotidyltransferase</keyword>
<keyword evidence="6" id="KW-1185">Reference proteome</keyword>
<name>A0ABT4Y3F5_METRE</name>
<proteinExistence type="predicted"/>
<evidence type="ECO:0000256" key="3">
    <source>
        <dbReference type="SAM" id="Phobius"/>
    </source>
</evidence>
<evidence type="ECO:0000313" key="5">
    <source>
        <dbReference type="EMBL" id="MDA8483376.1"/>
    </source>
</evidence>
<keyword evidence="3" id="KW-0472">Membrane</keyword>
<organism evidence="5 6">
    <name type="scientific">Metapseudomonas resinovorans</name>
    <name type="common">Pseudomonas resinovorans</name>
    <dbReference type="NCBI Taxonomy" id="53412"/>
    <lineage>
        <taxon>Bacteria</taxon>
        <taxon>Pseudomonadati</taxon>
        <taxon>Pseudomonadota</taxon>
        <taxon>Gammaproteobacteria</taxon>
        <taxon>Pseudomonadales</taxon>
        <taxon>Pseudomonadaceae</taxon>
        <taxon>Metapseudomonas</taxon>
    </lineage>
</organism>
<dbReference type="PANTHER" id="PTHR45138:SF9">
    <property type="entry name" value="DIGUANYLATE CYCLASE DGCM-RELATED"/>
    <property type="match status" value="1"/>
</dbReference>
<dbReference type="EC" id="2.7.7.65" evidence="1"/>
<feature type="transmembrane region" description="Helical" evidence="3">
    <location>
        <begin position="282"/>
        <end position="304"/>
    </location>
</feature>
<dbReference type="PANTHER" id="PTHR45138">
    <property type="entry name" value="REGULATORY COMPONENTS OF SENSORY TRANSDUCTION SYSTEM"/>
    <property type="match status" value="1"/>
</dbReference>
<sequence length="499" mass="54741">MKRDIRLAVLLLFVVCLSLSLATAWQVWSARERTLAEINTNNLNLAQTLDTYADGVITQSAMLLLGITERLEAEGSGPAHLLRLQQLTQRQESWLDQLNGLVIYDSRGNWLMSSRGLIPEGANSAESAFFLHHRDDPSPGIFIGPPIKSRSTGDWVLTVSRRFDDREGHFAGVVAVTLGIENFLRLFGKIDVGEQGTISLGTTAGQLLVRYPYREEDVGHDFSRSPNFLRYFSGVTSGTASFRSGLDGTERIYAFRKSDRYPLVTTVALGKDEALQTWKNQAWLTIGVVLALLAIIVAIGRLLILDIKRRIDAEASLVSTREDLLVANRQLEVLAAQDQLTGLANRRCFDERLEGEARRAKRDGMPLSLLLIDIDHFKGYNDTYGHIAGDECLRAVGEQIQGGVKRSGDLVARYGGEELAVILPNTDESGALSVAEHLLERINALGIEHSASPFGHVTASIGTATVHGALAAGRELELIESADRALYRAKAAGRNRVET</sequence>
<dbReference type="InterPro" id="IPR054327">
    <property type="entry name" value="His-kinase-like_sensor"/>
</dbReference>
<keyword evidence="5" id="KW-0808">Transferase</keyword>